<protein>
    <submittedName>
        <fullName evidence="1">Uncharacterized protein</fullName>
    </submittedName>
</protein>
<comment type="caution">
    <text evidence="1">The sequence shown here is derived from an EMBL/GenBank/DDBJ whole genome shotgun (WGS) entry which is preliminary data.</text>
</comment>
<name>A0A9J6EZL6_RHIMP</name>
<dbReference type="VEuPathDB" id="VectorBase:LOC119167675"/>
<organism evidence="1 2">
    <name type="scientific">Rhipicephalus microplus</name>
    <name type="common">Cattle tick</name>
    <name type="synonym">Boophilus microplus</name>
    <dbReference type="NCBI Taxonomy" id="6941"/>
    <lineage>
        <taxon>Eukaryota</taxon>
        <taxon>Metazoa</taxon>
        <taxon>Ecdysozoa</taxon>
        <taxon>Arthropoda</taxon>
        <taxon>Chelicerata</taxon>
        <taxon>Arachnida</taxon>
        <taxon>Acari</taxon>
        <taxon>Parasitiformes</taxon>
        <taxon>Ixodida</taxon>
        <taxon>Ixodoidea</taxon>
        <taxon>Ixodidae</taxon>
        <taxon>Rhipicephalinae</taxon>
        <taxon>Rhipicephalus</taxon>
        <taxon>Boophilus</taxon>
    </lineage>
</organism>
<accession>A0A9J6EZL6</accession>
<evidence type="ECO:0000313" key="1">
    <source>
        <dbReference type="EMBL" id="KAH8039604.1"/>
    </source>
</evidence>
<sequence length="501" mass="57299">MLHVMPADSLLRSKRWRFSGVLRPCIAATHGECNGLLLSHIRVRRPNRGTVDDLALRVYDGNRKSLAISVLGGIYETCLHLVLVNFLKYRRRSCLATTCVVHRIDIMGLWSNDELLPYFFGWSRTTGETPHHHYHHHHYGLLRNPPTSVAEFITEATTIERALQQRRRYHNQPKNTSPSLSALTASSEYSLRELLREVVREKIRNLLVTPQENTMACVAEVVRQELLQAFSLPESPSDQRSVSYASAVRRHTLVSYNSSLLAYRDVSQGPYNEPWAPAPNPPQPYPQSNVPMQTVPMYTPPTSASWSQGYIYHFPFNLSQRRPQFKLNPLCLRAPLQTIRHDFTQHDCVLFLNLTFDGAPAVRKSVKITEDISFTLFFQDVEVTKLDGIDIPKTVNDIRCLTRLLEAVEGFDETPTLKSEDKTSGILKLVVSLLEDAMNQEMQDEERHDACTFLREQVMLLLSKSPHYSSDLLVFSSLLFTISPHAYRYLRNYGGLKLPHE</sequence>
<dbReference type="EMBL" id="JABSTU010000001">
    <property type="protein sequence ID" value="KAH8039604.1"/>
    <property type="molecule type" value="Genomic_DNA"/>
</dbReference>
<dbReference type="Proteomes" id="UP000821866">
    <property type="component" value="Chromosome 1"/>
</dbReference>
<keyword evidence="2" id="KW-1185">Reference proteome</keyword>
<reference evidence="1" key="2">
    <citation type="submission" date="2021-09" db="EMBL/GenBank/DDBJ databases">
        <authorList>
            <person name="Jia N."/>
            <person name="Wang J."/>
            <person name="Shi W."/>
            <person name="Du L."/>
            <person name="Sun Y."/>
            <person name="Zhan W."/>
            <person name="Jiang J."/>
            <person name="Wang Q."/>
            <person name="Zhang B."/>
            <person name="Ji P."/>
            <person name="Sakyi L.B."/>
            <person name="Cui X."/>
            <person name="Yuan T."/>
            <person name="Jiang B."/>
            <person name="Yang W."/>
            <person name="Lam T.T.-Y."/>
            <person name="Chang Q."/>
            <person name="Ding S."/>
            <person name="Wang X."/>
            <person name="Zhu J."/>
            <person name="Ruan X."/>
            <person name="Zhao L."/>
            <person name="Wei J."/>
            <person name="Que T."/>
            <person name="Du C."/>
            <person name="Cheng J."/>
            <person name="Dai P."/>
            <person name="Han X."/>
            <person name="Huang E."/>
            <person name="Gao Y."/>
            <person name="Liu J."/>
            <person name="Shao H."/>
            <person name="Ye R."/>
            <person name="Li L."/>
            <person name="Wei W."/>
            <person name="Wang X."/>
            <person name="Wang C."/>
            <person name="Huo Q."/>
            <person name="Li W."/>
            <person name="Guo W."/>
            <person name="Chen H."/>
            <person name="Chen S."/>
            <person name="Zhou L."/>
            <person name="Zhou L."/>
            <person name="Ni X."/>
            <person name="Tian J."/>
            <person name="Zhou Y."/>
            <person name="Sheng Y."/>
            <person name="Liu T."/>
            <person name="Pan Y."/>
            <person name="Xia L."/>
            <person name="Li J."/>
            <person name="Zhao F."/>
            <person name="Cao W."/>
        </authorList>
    </citation>
    <scope>NUCLEOTIDE SEQUENCE</scope>
    <source>
        <strain evidence="1">Rmic-2018</strain>
        <tissue evidence="1">Larvae</tissue>
    </source>
</reference>
<gene>
    <name evidence="1" type="ORF">HPB51_007804</name>
</gene>
<evidence type="ECO:0000313" key="2">
    <source>
        <dbReference type="Proteomes" id="UP000821866"/>
    </source>
</evidence>
<proteinExistence type="predicted"/>
<dbReference type="AlphaFoldDB" id="A0A9J6EZL6"/>
<reference evidence="1" key="1">
    <citation type="journal article" date="2020" name="Cell">
        <title>Large-Scale Comparative Analyses of Tick Genomes Elucidate Their Genetic Diversity and Vector Capacities.</title>
        <authorList>
            <consortium name="Tick Genome and Microbiome Consortium (TIGMIC)"/>
            <person name="Jia N."/>
            <person name="Wang J."/>
            <person name="Shi W."/>
            <person name="Du L."/>
            <person name="Sun Y."/>
            <person name="Zhan W."/>
            <person name="Jiang J.F."/>
            <person name="Wang Q."/>
            <person name="Zhang B."/>
            <person name="Ji P."/>
            <person name="Bell-Sakyi L."/>
            <person name="Cui X.M."/>
            <person name="Yuan T.T."/>
            <person name="Jiang B.G."/>
            <person name="Yang W.F."/>
            <person name="Lam T.T."/>
            <person name="Chang Q.C."/>
            <person name="Ding S.J."/>
            <person name="Wang X.J."/>
            <person name="Zhu J.G."/>
            <person name="Ruan X.D."/>
            <person name="Zhao L."/>
            <person name="Wei J.T."/>
            <person name="Ye R.Z."/>
            <person name="Que T.C."/>
            <person name="Du C.H."/>
            <person name="Zhou Y.H."/>
            <person name="Cheng J.X."/>
            <person name="Dai P.F."/>
            <person name="Guo W.B."/>
            <person name="Han X.H."/>
            <person name="Huang E.J."/>
            <person name="Li L.F."/>
            <person name="Wei W."/>
            <person name="Gao Y.C."/>
            <person name="Liu J.Z."/>
            <person name="Shao H.Z."/>
            <person name="Wang X."/>
            <person name="Wang C.C."/>
            <person name="Yang T.C."/>
            <person name="Huo Q.B."/>
            <person name="Li W."/>
            <person name="Chen H.Y."/>
            <person name="Chen S.E."/>
            <person name="Zhou L.G."/>
            <person name="Ni X.B."/>
            <person name="Tian J.H."/>
            <person name="Sheng Y."/>
            <person name="Liu T."/>
            <person name="Pan Y.S."/>
            <person name="Xia L.Y."/>
            <person name="Li J."/>
            <person name="Zhao F."/>
            <person name="Cao W.C."/>
        </authorList>
    </citation>
    <scope>NUCLEOTIDE SEQUENCE</scope>
    <source>
        <strain evidence="1">Rmic-2018</strain>
    </source>
</reference>